<dbReference type="InterPro" id="IPR016163">
    <property type="entry name" value="Ald_DH_C"/>
</dbReference>
<dbReference type="EC" id="1.2.1.8" evidence="6"/>
<evidence type="ECO:0000259" key="5">
    <source>
        <dbReference type="Pfam" id="PF00171"/>
    </source>
</evidence>
<comment type="caution">
    <text evidence="6">The sequence shown here is derived from an EMBL/GenBank/DDBJ whole genome shotgun (WGS) entry which is preliminary data.</text>
</comment>
<gene>
    <name evidence="6" type="ORF">BKA02_001917</name>
</gene>
<evidence type="ECO:0000313" key="6">
    <source>
        <dbReference type="EMBL" id="NYD54862.1"/>
    </source>
</evidence>
<comment type="similarity">
    <text evidence="1 4">Belongs to the aldehyde dehydrogenase family.</text>
</comment>
<evidence type="ECO:0000313" key="7">
    <source>
        <dbReference type="Proteomes" id="UP000552045"/>
    </source>
</evidence>
<organism evidence="6 7">
    <name type="scientific">Microbacterium pseudoresistens</name>
    <dbReference type="NCBI Taxonomy" id="640634"/>
    <lineage>
        <taxon>Bacteria</taxon>
        <taxon>Bacillati</taxon>
        <taxon>Actinomycetota</taxon>
        <taxon>Actinomycetes</taxon>
        <taxon>Micrococcales</taxon>
        <taxon>Microbacteriaceae</taxon>
        <taxon>Microbacterium</taxon>
    </lineage>
</organism>
<dbReference type="RefSeq" id="WP_179433533.1">
    <property type="nucleotide sequence ID" value="NZ_BAABLC010000002.1"/>
</dbReference>
<dbReference type="FunFam" id="3.40.605.10:FF:000007">
    <property type="entry name" value="NAD/NADP-dependent betaine aldehyde dehydrogenase"/>
    <property type="match status" value="1"/>
</dbReference>
<protein>
    <submittedName>
        <fullName evidence="6">Betaine-aldehyde dehydrogenase</fullName>
        <ecNumber evidence="6">1.2.1.8</ecNumber>
    </submittedName>
</protein>
<dbReference type="InterPro" id="IPR016161">
    <property type="entry name" value="Ald_DH/histidinol_DH"/>
</dbReference>
<dbReference type="Gene3D" id="3.40.309.10">
    <property type="entry name" value="Aldehyde Dehydrogenase, Chain A, domain 2"/>
    <property type="match status" value="1"/>
</dbReference>
<dbReference type="GO" id="GO:0008802">
    <property type="term" value="F:betaine-aldehyde dehydrogenase (NAD+) activity"/>
    <property type="evidence" value="ECO:0007669"/>
    <property type="project" value="UniProtKB-EC"/>
</dbReference>
<accession>A0A7Y9JMJ9</accession>
<dbReference type="Proteomes" id="UP000552045">
    <property type="component" value="Unassembled WGS sequence"/>
</dbReference>
<feature type="active site" evidence="3">
    <location>
        <position position="250"/>
    </location>
</feature>
<dbReference type="InterPro" id="IPR029510">
    <property type="entry name" value="Ald_DH_CS_GLU"/>
</dbReference>
<reference evidence="6 7" key="1">
    <citation type="submission" date="2020-07" db="EMBL/GenBank/DDBJ databases">
        <title>Sequencing the genomes of 1000 actinobacteria strains.</title>
        <authorList>
            <person name="Klenk H.-P."/>
        </authorList>
    </citation>
    <scope>NUCLEOTIDE SEQUENCE [LARGE SCALE GENOMIC DNA]</scope>
    <source>
        <strain evidence="6 7">DSM 22185</strain>
    </source>
</reference>
<dbReference type="InterPro" id="IPR015590">
    <property type="entry name" value="Aldehyde_DH_dom"/>
</dbReference>
<dbReference type="EMBL" id="JACCBH010000001">
    <property type="protein sequence ID" value="NYD54862.1"/>
    <property type="molecule type" value="Genomic_DNA"/>
</dbReference>
<dbReference type="PANTHER" id="PTHR11699">
    <property type="entry name" value="ALDEHYDE DEHYDROGENASE-RELATED"/>
    <property type="match status" value="1"/>
</dbReference>
<evidence type="ECO:0000256" key="4">
    <source>
        <dbReference type="RuleBase" id="RU003345"/>
    </source>
</evidence>
<keyword evidence="7" id="KW-1185">Reference proteome</keyword>
<dbReference type="AlphaFoldDB" id="A0A7Y9JMJ9"/>
<keyword evidence="2 4" id="KW-0560">Oxidoreductase</keyword>
<evidence type="ECO:0000256" key="1">
    <source>
        <dbReference type="ARBA" id="ARBA00009986"/>
    </source>
</evidence>
<dbReference type="InterPro" id="IPR016162">
    <property type="entry name" value="Ald_DH_N"/>
</dbReference>
<dbReference type="Pfam" id="PF00171">
    <property type="entry name" value="Aldedh"/>
    <property type="match status" value="1"/>
</dbReference>
<feature type="domain" description="Aldehyde dehydrogenase" evidence="5">
    <location>
        <begin position="24"/>
        <end position="476"/>
    </location>
</feature>
<dbReference type="PROSITE" id="PS00687">
    <property type="entry name" value="ALDEHYDE_DEHYDR_GLU"/>
    <property type="match status" value="1"/>
</dbReference>
<evidence type="ECO:0000256" key="2">
    <source>
        <dbReference type="ARBA" id="ARBA00023002"/>
    </source>
</evidence>
<dbReference type="Gene3D" id="3.40.605.10">
    <property type="entry name" value="Aldehyde Dehydrogenase, Chain A, domain 1"/>
    <property type="match status" value="1"/>
</dbReference>
<proteinExistence type="inferred from homology"/>
<evidence type="ECO:0000256" key="3">
    <source>
        <dbReference type="PROSITE-ProRule" id="PRU10007"/>
    </source>
</evidence>
<dbReference type="SUPFAM" id="SSF53720">
    <property type="entry name" value="ALDH-like"/>
    <property type="match status" value="1"/>
</dbReference>
<dbReference type="FunFam" id="3.40.309.10:FF:000012">
    <property type="entry name" value="Betaine aldehyde dehydrogenase"/>
    <property type="match status" value="1"/>
</dbReference>
<sequence>MQTSIPTSFRFTIGGEAREALDGRTAASVNPATELAIADAPTGASADVDAAVKAAQAAQASWSGMTWSARARVLHSLARRLEQEKETFAVLDSMDGGNPLAAMRSDVASGLEALTYFAGIAGEAKGSSFPASSDMINFTIREPYGVVGRIVAFNHPFMFAIAKVSAALAAGNTVVLKPSDHTPLSALHLGAVAAEVLPPGVLNVVAGDAEVGNALASHPDVPRLAFTGSVGVARRIMSTASERLKVLTFELGGKNPMVVAPDVDVKKAAIASIAGMNFARSQGQSCQSFSRVFVHASIYDEFIGHAAQQLSELRVGDPLQSATDIGPLTFAEHRDRVANYIRVGEAEGARVVYGGSHAAVPEKGFFVPPTMFADVTQDMTIAREEIFGPVMSIMRWDDEAKLVSDLNAVDYGLTASIWTNDASRAYRLASAVEAGYVWINKVGPRPYGAPFGGYKLSGFGKESNIEELLSFTREKVIDHAL</sequence>
<name>A0A7Y9JMJ9_9MICO</name>